<feature type="compositionally biased region" description="Basic residues" evidence="1">
    <location>
        <begin position="46"/>
        <end position="58"/>
    </location>
</feature>
<dbReference type="Proteomes" id="UP001162156">
    <property type="component" value="Unassembled WGS sequence"/>
</dbReference>
<dbReference type="AlphaFoldDB" id="A0AAV8X160"/>
<feature type="domain" description="PiggyBac transposable element-derived protein" evidence="2">
    <location>
        <begin position="80"/>
        <end position="183"/>
    </location>
</feature>
<evidence type="ECO:0000313" key="3">
    <source>
        <dbReference type="EMBL" id="KAJ8932287.1"/>
    </source>
</evidence>
<sequence>EVFQKLMFDDEDETHSAQVEDFEDDPDTDAEDEPAQERIGKDKTTKWRKVPRSRKRRAEPHNLITRLPGVIHEARRAKLPVECWSHIYSDEILQTIVKYTNQYIHLKVRHRFDRQRDENDLDLTELKAFLGLLYLAGTLHANRMMLEDLWGTDGHGVEIFQLVMNLKRFEFLMRCLRFDDSTTRL</sequence>
<dbReference type="EMBL" id="JANEYF010004067">
    <property type="protein sequence ID" value="KAJ8932287.1"/>
    <property type="molecule type" value="Genomic_DNA"/>
</dbReference>
<dbReference type="PANTHER" id="PTHR46599:SF3">
    <property type="entry name" value="PIGGYBAC TRANSPOSABLE ELEMENT-DERIVED PROTEIN 4"/>
    <property type="match status" value="1"/>
</dbReference>
<comment type="caution">
    <text evidence="3">The sequence shown here is derived from an EMBL/GenBank/DDBJ whole genome shotgun (WGS) entry which is preliminary data.</text>
</comment>
<feature type="non-terminal residue" evidence="3">
    <location>
        <position position="1"/>
    </location>
</feature>
<evidence type="ECO:0000313" key="4">
    <source>
        <dbReference type="Proteomes" id="UP001162156"/>
    </source>
</evidence>
<protein>
    <recommendedName>
        <fullName evidence="2">PiggyBac transposable element-derived protein domain-containing protein</fullName>
    </recommendedName>
</protein>
<evidence type="ECO:0000256" key="1">
    <source>
        <dbReference type="SAM" id="MobiDB-lite"/>
    </source>
</evidence>
<feature type="compositionally biased region" description="Basic and acidic residues" evidence="1">
    <location>
        <begin position="35"/>
        <end position="45"/>
    </location>
</feature>
<feature type="compositionally biased region" description="Acidic residues" evidence="1">
    <location>
        <begin position="20"/>
        <end position="34"/>
    </location>
</feature>
<dbReference type="InterPro" id="IPR029526">
    <property type="entry name" value="PGBD"/>
</dbReference>
<proteinExistence type="predicted"/>
<organism evidence="3 4">
    <name type="scientific">Rhamnusium bicolor</name>
    <dbReference type="NCBI Taxonomy" id="1586634"/>
    <lineage>
        <taxon>Eukaryota</taxon>
        <taxon>Metazoa</taxon>
        <taxon>Ecdysozoa</taxon>
        <taxon>Arthropoda</taxon>
        <taxon>Hexapoda</taxon>
        <taxon>Insecta</taxon>
        <taxon>Pterygota</taxon>
        <taxon>Neoptera</taxon>
        <taxon>Endopterygota</taxon>
        <taxon>Coleoptera</taxon>
        <taxon>Polyphaga</taxon>
        <taxon>Cucujiformia</taxon>
        <taxon>Chrysomeloidea</taxon>
        <taxon>Cerambycidae</taxon>
        <taxon>Lepturinae</taxon>
        <taxon>Rhagiini</taxon>
        <taxon>Rhamnusium</taxon>
    </lineage>
</organism>
<gene>
    <name evidence="3" type="ORF">NQ314_014779</name>
</gene>
<keyword evidence="4" id="KW-1185">Reference proteome</keyword>
<dbReference type="PANTHER" id="PTHR46599">
    <property type="entry name" value="PIGGYBAC TRANSPOSABLE ELEMENT-DERIVED PROTEIN 4"/>
    <property type="match status" value="1"/>
</dbReference>
<accession>A0AAV8X160</accession>
<reference evidence="3" key="1">
    <citation type="journal article" date="2023" name="Insect Mol. Biol.">
        <title>Genome sequencing provides insights into the evolution of gene families encoding plant cell wall-degrading enzymes in longhorned beetles.</title>
        <authorList>
            <person name="Shin N.R."/>
            <person name="Okamura Y."/>
            <person name="Kirsch R."/>
            <person name="Pauchet Y."/>
        </authorList>
    </citation>
    <scope>NUCLEOTIDE SEQUENCE</scope>
    <source>
        <strain evidence="3">RBIC_L_NR</strain>
    </source>
</reference>
<name>A0AAV8X160_9CUCU</name>
<feature type="region of interest" description="Disordered" evidence="1">
    <location>
        <begin position="1"/>
        <end position="59"/>
    </location>
</feature>
<dbReference type="Pfam" id="PF13843">
    <property type="entry name" value="DDE_Tnp_1_7"/>
    <property type="match status" value="1"/>
</dbReference>
<evidence type="ECO:0000259" key="2">
    <source>
        <dbReference type="Pfam" id="PF13843"/>
    </source>
</evidence>